<dbReference type="EMBL" id="JAFNEN010000277">
    <property type="protein sequence ID" value="KAG8187209.1"/>
    <property type="molecule type" value="Genomic_DNA"/>
</dbReference>
<keyword evidence="3" id="KW-1185">Reference proteome</keyword>
<evidence type="ECO:0000313" key="2">
    <source>
        <dbReference type="EMBL" id="KAG8187209.1"/>
    </source>
</evidence>
<feature type="region of interest" description="Disordered" evidence="1">
    <location>
        <begin position="62"/>
        <end position="87"/>
    </location>
</feature>
<reference evidence="2 3" key="1">
    <citation type="journal article" date="2022" name="Nat. Ecol. Evol.">
        <title>A masculinizing supergene underlies an exaggerated male reproductive morph in a spider.</title>
        <authorList>
            <person name="Hendrickx F."/>
            <person name="De Corte Z."/>
            <person name="Sonet G."/>
            <person name="Van Belleghem S.M."/>
            <person name="Kostlbacher S."/>
            <person name="Vangestel C."/>
        </authorList>
    </citation>
    <scope>NUCLEOTIDE SEQUENCE [LARGE SCALE GENOMIC DNA]</scope>
    <source>
        <strain evidence="2">W744_W776</strain>
    </source>
</reference>
<gene>
    <name evidence="2" type="ORF">JTE90_020078</name>
</gene>
<proteinExistence type="predicted"/>
<sequence length="87" mass="9507">MWNGSVKIDTIQPHCLMGSSSTTLIQPISGTCATEDSSFTTTTHSDNSSSFFRQQVRARVGVSALESRSPRPGPEEGQPAFRFSKRE</sequence>
<name>A0AAV6UTT2_9ARAC</name>
<comment type="caution">
    <text evidence="2">The sequence shown here is derived from an EMBL/GenBank/DDBJ whole genome shotgun (WGS) entry which is preliminary data.</text>
</comment>
<evidence type="ECO:0000313" key="3">
    <source>
        <dbReference type="Proteomes" id="UP000827092"/>
    </source>
</evidence>
<evidence type="ECO:0000256" key="1">
    <source>
        <dbReference type="SAM" id="MobiDB-lite"/>
    </source>
</evidence>
<protein>
    <submittedName>
        <fullName evidence="2">Uncharacterized protein</fullName>
    </submittedName>
</protein>
<accession>A0AAV6UTT2</accession>
<organism evidence="2 3">
    <name type="scientific">Oedothorax gibbosus</name>
    <dbReference type="NCBI Taxonomy" id="931172"/>
    <lineage>
        <taxon>Eukaryota</taxon>
        <taxon>Metazoa</taxon>
        <taxon>Ecdysozoa</taxon>
        <taxon>Arthropoda</taxon>
        <taxon>Chelicerata</taxon>
        <taxon>Arachnida</taxon>
        <taxon>Araneae</taxon>
        <taxon>Araneomorphae</taxon>
        <taxon>Entelegynae</taxon>
        <taxon>Araneoidea</taxon>
        <taxon>Linyphiidae</taxon>
        <taxon>Erigoninae</taxon>
        <taxon>Oedothorax</taxon>
    </lineage>
</organism>
<dbReference type="AlphaFoldDB" id="A0AAV6UTT2"/>
<dbReference type="Proteomes" id="UP000827092">
    <property type="component" value="Unassembled WGS sequence"/>
</dbReference>